<name>A0A2K1XRA2_POPTR</name>
<evidence type="ECO:0000313" key="2">
    <source>
        <dbReference type="EMBL" id="PNT03301.1"/>
    </source>
</evidence>
<gene>
    <name evidence="2" type="ORF">POPTR_014G062700</name>
</gene>
<accession>A0A2K1XRA2</accession>
<protein>
    <submittedName>
        <fullName evidence="2">Uncharacterized protein</fullName>
    </submittedName>
</protein>
<sequence>MVPKTPEIAGKDFSASRNSAAGTMAAQTPKYRGSGMSSSPLSSYAGGEQHRYLQNTKKRKQQGFRFCLIVSDLLSSVFSFWFCSSLLQVAVGSEVRASASSLLRLADRAVLPCPSCSRMLASERRVSGRRCCDGKETSLLDLFQVAGGSVSSGMEIGGEVVVAGCCGEELLLLWCSLEAGVDGLPSLLLVVGLAAGAGGCSAAEEGKTCWLKREPWV</sequence>
<reference evidence="2 3" key="1">
    <citation type="journal article" date="2006" name="Science">
        <title>The genome of black cottonwood, Populus trichocarpa (Torr. &amp; Gray).</title>
        <authorList>
            <person name="Tuskan G.A."/>
            <person name="Difazio S."/>
            <person name="Jansson S."/>
            <person name="Bohlmann J."/>
            <person name="Grigoriev I."/>
            <person name="Hellsten U."/>
            <person name="Putnam N."/>
            <person name="Ralph S."/>
            <person name="Rombauts S."/>
            <person name="Salamov A."/>
            <person name="Schein J."/>
            <person name="Sterck L."/>
            <person name="Aerts A."/>
            <person name="Bhalerao R.R."/>
            <person name="Bhalerao R.P."/>
            <person name="Blaudez D."/>
            <person name="Boerjan W."/>
            <person name="Brun A."/>
            <person name="Brunner A."/>
            <person name="Busov V."/>
            <person name="Campbell M."/>
            <person name="Carlson J."/>
            <person name="Chalot M."/>
            <person name="Chapman J."/>
            <person name="Chen G.L."/>
            <person name="Cooper D."/>
            <person name="Coutinho P.M."/>
            <person name="Couturier J."/>
            <person name="Covert S."/>
            <person name="Cronk Q."/>
            <person name="Cunningham R."/>
            <person name="Davis J."/>
            <person name="Degroeve S."/>
            <person name="Dejardin A."/>
            <person name="Depamphilis C."/>
            <person name="Detter J."/>
            <person name="Dirks B."/>
            <person name="Dubchak I."/>
            <person name="Duplessis S."/>
            <person name="Ehlting J."/>
            <person name="Ellis B."/>
            <person name="Gendler K."/>
            <person name="Goodstein D."/>
            <person name="Gribskov M."/>
            <person name="Grimwood J."/>
            <person name="Groover A."/>
            <person name="Gunter L."/>
            <person name="Hamberger B."/>
            <person name="Heinze B."/>
            <person name="Helariutta Y."/>
            <person name="Henrissat B."/>
            <person name="Holligan D."/>
            <person name="Holt R."/>
            <person name="Huang W."/>
            <person name="Islam-Faridi N."/>
            <person name="Jones S."/>
            <person name="Jones-Rhoades M."/>
            <person name="Jorgensen R."/>
            <person name="Joshi C."/>
            <person name="Kangasjarvi J."/>
            <person name="Karlsson J."/>
            <person name="Kelleher C."/>
            <person name="Kirkpatrick R."/>
            <person name="Kirst M."/>
            <person name="Kohler A."/>
            <person name="Kalluri U."/>
            <person name="Larimer F."/>
            <person name="Leebens-Mack J."/>
            <person name="Leple J.C."/>
            <person name="Locascio P."/>
            <person name="Lou Y."/>
            <person name="Lucas S."/>
            <person name="Martin F."/>
            <person name="Montanini B."/>
            <person name="Napoli C."/>
            <person name="Nelson D.R."/>
            <person name="Nelson C."/>
            <person name="Nieminen K."/>
            <person name="Nilsson O."/>
            <person name="Pereda V."/>
            <person name="Peter G."/>
            <person name="Philippe R."/>
            <person name="Pilate G."/>
            <person name="Poliakov A."/>
            <person name="Razumovskaya J."/>
            <person name="Richardson P."/>
            <person name="Rinaldi C."/>
            <person name="Ritland K."/>
            <person name="Rouze P."/>
            <person name="Ryaboy D."/>
            <person name="Schmutz J."/>
            <person name="Schrader J."/>
            <person name="Segerman B."/>
            <person name="Shin H."/>
            <person name="Siddiqui A."/>
            <person name="Sterky F."/>
            <person name="Terry A."/>
            <person name="Tsai C.J."/>
            <person name="Uberbacher E."/>
            <person name="Unneberg P."/>
            <person name="Vahala J."/>
            <person name="Wall K."/>
            <person name="Wessler S."/>
            <person name="Yang G."/>
            <person name="Yin T."/>
            <person name="Douglas C."/>
            <person name="Marra M."/>
            <person name="Sandberg G."/>
            <person name="Van de Peer Y."/>
            <person name="Rokhsar D."/>
        </authorList>
    </citation>
    <scope>NUCLEOTIDE SEQUENCE [LARGE SCALE GENOMIC DNA]</scope>
    <source>
        <strain evidence="3">cv. Nisqually</strain>
    </source>
</reference>
<proteinExistence type="predicted"/>
<keyword evidence="3" id="KW-1185">Reference proteome</keyword>
<dbReference type="InParanoid" id="A0A2K1XRA2"/>
<dbReference type="AlphaFoldDB" id="A0A2K1XRA2"/>
<evidence type="ECO:0000256" key="1">
    <source>
        <dbReference type="SAM" id="MobiDB-lite"/>
    </source>
</evidence>
<evidence type="ECO:0000313" key="3">
    <source>
        <dbReference type="Proteomes" id="UP000006729"/>
    </source>
</evidence>
<organism evidence="2 3">
    <name type="scientific">Populus trichocarpa</name>
    <name type="common">Western balsam poplar</name>
    <name type="synonym">Populus balsamifera subsp. trichocarpa</name>
    <dbReference type="NCBI Taxonomy" id="3694"/>
    <lineage>
        <taxon>Eukaryota</taxon>
        <taxon>Viridiplantae</taxon>
        <taxon>Streptophyta</taxon>
        <taxon>Embryophyta</taxon>
        <taxon>Tracheophyta</taxon>
        <taxon>Spermatophyta</taxon>
        <taxon>Magnoliopsida</taxon>
        <taxon>eudicotyledons</taxon>
        <taxon>Gunneridae</taxon>
        <taxon>Pentapetalae</taxon>
        <taxon>rosids</taxon>
        <taxon>fabids</taxon>
        <taxon>Malpighiales</taxon>
        <taxon>Salicaceae</taxon>
        <taxon>Saliceae</taxon>
        <taxon>Populus</taxon>
    </lineage>
</organism>
<dbReference type="Proteomes" id="UP000006729">
    <property type="component" value="Chromosome 14"/>
</dbReference>
<feature type="region of interest" description="Disordered" evidence="1">
    <location>
        <begin position="1"/>
        <end position="39"/>
    </location>
</feature>
<dbReference type="EMBL" id="CM009303">
    <property type="protein sequence ID" value="PNT03301.1"/>
    <property type="molecule type" value="Genomic_DNA"/>
</dbReference>